<dbReference type="EMBL" id="BMZS01000011">
    <property type="protein sequence ID" value="GHD60163.1"/>
    <property type="molecule type" value="Genomic_DNA"/>
</dbReference>
<reference evidence="7" key="1">
    <citation type="journal article" date="2014" name="Int. J. Syst. Evol. Microbiol.">
        <title>Complete genome sequence of Corynebacterium casei LMG S-19264T (=DSM 44701T), isolated from a smear-ripened cheese.</title>
        <authorList>
            <consortium name="US DOE Joint Genome Institute (JGI-PGF)"/>
            <person name="Walter F."/>
            <person name="Albersmeier A."/>
            <person name="Kalinowski J."/>
            <person name="Ruckert C."/>
        </authorList>
    </citation>
    <scope>NUCLEOTIDE SEQUENCE</scope>
    <source>
        <strain evidence="7">KCTC 42651</strain>
    </source>
</reference>
<dbReference type="InterPro" id="IPR011707">
    <property type="entry name" value="Cu-oxidase-like_N"/>
</dbReference>
<dbReference type="GO" id="GO:0016491">
    <property type="term" value="F:oxidoreductase activity"/>
    <property type="evidence" value="ECO:0007669"/>
    <property type="project" value="UniProtKB-KW"/>
</dbReference>
<dbReference type="PANTHER" id="PTHR11709">
    <property type="entry name" value="MULTI-COPPER OXIDASE"/>
    <property type="match status" value="1"/>
</dbReference>
<keyword evidence="2" id="KW-0560">Oxidoreductase</keyword>
<dbReference type="InterPro" id="IPR002355">
    <property type="entry name" value="Cu_oxidase_Cu_BS"/>
</dbReference>
<dbReference type="InterPro" id="IPR045087">
    <property type="entry name" value="Cu-oxidase_fam"/>
</dbReference>
<comment type="caution">
    <text evidence="7">The sequence shown here is derived from an EMBL/GenBank/DDBJ whole genome shotgun (WGS) entry which is preliminary data.</text>
</comment>
<keyword evidence="3" id="KW-0732">Signal</keyword>
<dbReference type="GO" id="GO:0005507">
    <property type="term" value="F:copper ion binding"/>
    <property type="evidence" value="ECO:0007669"/>
    <property type="project" value="InterPro"/>
</dbReference>
<organism evidence="7 8">
    <name type="scientific">Thalassobaculum fulvum</name>
    <dbReference type="NCBI Taxonomy" id="1633335"/>
    <lineage>
        <taxon>Bacteria</taxon>
        <taxon>Pseudomonadati</taxon>
        <taxon>Pseudomonadota</taxon>
        <taxon>Alphaproteobacteria</taxon>
        <taxon>Rhodospirillales</taxon>
        <taxon>Thalassobaculaceae</taxon>
        <taxon>Thalassobaculum</taxon>
    </lineage>
</organism>
<dbReference type="InterPro" id="IPR008972">
    <property type="entry name" value="Cupredoxin"/>
</dbReference>
<feature type="chain" id="PRO_5037173347" description="Multicopper oxidase with three cupredoxin domains (Includes cell division protein FtsP and spore coat protein CotA)" evidence="3">
    <location>
        <begin position="22"/>
        <end position="586"/>
    </location>
</feature>
<reference evidence="7" key="2">
    <citation type="submission" date="2020-09" db="EMBL/GenBank/DDBJ databases">
        <authorList>
            <person name="Sun Q."/>
            <person name="Kim S."/>
        </authorList>
    </citation>
    <scope>NUCLEOTIDE SEQUENCE</scope>
    <source>
        <strain evidence="7">KCTC 42651</strain>
    </source>
</reference>
<accession>A0A919CRQ2</accession>
<name>A0A919CRQ2_9PROT</name>
<evidence type="ECO:0008006" key="9">
    <source>
        <dbReference type="Google" id="ProtNLM"/>
    </source>
</evidence>
<dbReference type="AlphaFoldDB" id="A0A919CRQ2"/>
<feature type="domain" description="Plastocyanin-like" evidence="5">
    <location>
        <begin position="474"/>
        <end position="581"/>
    </location>
</feature>
<evidence type="ECO:0000259" key="5">
    <source>
        <dbReference type="Pfam" id="PF07731"/>
    </source>
</evidence>
<evidence type="ECO:0000259" key="6">
    <source>
        <dbReference type="Pfam" id="PF07732"/>
    </source>
</evidence>
<evidence type="ECO:0000313" key="8">
    <source>
        <dbReference type="Proteomes" id="UP000630353"/>
    </source>
</evidence>
<dbReference type="Pfam" id="PF07731">
    <property type="entry name" value="Cu-oxidase_2"/>
    <property type="match status" value="1"/>
</dbReference>
<evidence type="ECO:0000256" key="1">
    <source>
        <dbReference type="ARBA" id="ARBA00022723"/>
    </source>
</evidence>
<keyword evidence="1" id="KW-0479">Metal-binding</keyword>
<dbReference type="InterPro" id="IPR001117">
    <property type="entry name" value="Cu-oxidase_2nd"/>
</dbReference>
<dbReference type="Gene3D" id="2.60.40.420">
    <property type="entry name" value="Cupredoxins - blue copper proteins"/>
    <property type="match status" value="3"/>
</dbReference>
<proteinExistence type="predicted"/>
<dbReference type="Pfam" id="PF00394">
    <property type="entry name" value="Cu-oxidase"/>
    <property type="match status" value="1"/>
</dbReference>
<evidence type="ECO:0000256" key="3">
    <source>
        <dbReference type="SAM" id="SignalP"/>
    </source>
</evidence>
<feature type="domain" description="Plastocyanin-like" evidence="6">
    <location>
        <begin position="78"/>
        <end position="184"/>
    </location>
</feature>
<evidence type="ECO:0000256" key="2">
    <source>
        <dbReference type="ARBA" id="ARBA00023002"/>
    </source>
</evidence>
<keyword evidence="8" id="KW-1185">Reference proteome</keyword>
<sequence>MKRRDFLLGSAATLMAAPAAAHMAHSGGMHTKASGSLELLEGMPLEDLPRLANAAATPGLFQAELLAGPSTVRYVPDLETPVLAYNGTCPGPLIEATEGDRVRITFRNEIPGQESTIHWHGMRVPADQDGNPQDAVPTGTDRVYEFTLPEDSAGPYWYHPHPHDLTAEQFYRGLNGVFLVKPKADPIPPEYGDTILFLTDLRLAPDGTMPESTPADMMNGRVGDHVLVNGQKNPLMILPQGTRRRFRLYNAMNGRYLRLTFGEGAMTVVGTDGGLIEAPVPGVSEVLLSPAERIEVVVDFAEPGTRALKTLPYDRGWMGPGVPDDGDLTLLTVEVTEADKPVEMPPLPATLRRIEPLGEPVVTRRFELGEVMGHMHHAASAQAGGTTPQAAAMPGGHDHGKMAAGHDHGAMAGMSHDHGKMAGTSQGHAMATAAESKATAGMGQSHGTMAAQDHGHMTPGPGHAHGAAAGMGMAFLINGKIFDMDRIDIRPKVGDVELWEVVNPTDMDHPFHVHGTQFQIVEIEGPDGAKTKPPYLAWKDMVNIRPGETARFLIRQDTPGLRMYHCHILEHARLGMMANAEVIAAG</sequence>
<dbReference type="InterPro" id="IPR011706">
    <property type="entry name" value="Cu-oxidase_C"/>
</dbReference>
<dbReference type="PROSITE" id="PS00080">
    <property type="entry name" value="MULTICOPPER_OXIDASE2"/>
    <property type="match status" value="1"/>
</dbReference>
<dbReference type="Pfam" id="PF07732">
    <property type="entry name" value="Cu-oxidase_3"/>
    <property type="match status" value="1"/>
</dbReference>
<feature type="signal peptide" evidence="3">
    <location>
        <begin position="1"/>
        <end position="21"/>
    </location>
</feature>
<dbReference type="PANTHER" id="PTHR11709:SF2">
    <property type="entry name" value="MULTICOPPER OXIDASE LPR1"/>
    <property type="match status" value="1"/>
</dbReference>
<protein>
    <recommendedName>
        <fullName evidence="9">Multicopper oxidase with three cupredoxin domains (Includes cell division protein FtsP and spore coat protein CotA)</fullName>
    </recommendedName>
</protein>
<evidence type="ECO:0000259" key="4">
    <source>
        <dbReference type="Pfam" id="PF00394"/>
    </source>
</evidence>
<dbReference type="Proteomes" id="UP000630353">
    <property type="component" value="Unassembled WGS sequence"/>
</dbReference>
<evidence type="ECO:0000313" key="7">
    <source>
        <dbReference type="EMBL" id="GHD60163.1"/>
    </source>
</evidence>
<dbReference type="SUPFAM" id="SSF49503">
    <property type="entry name" value="Cupredoxins"/>
    <property type="match status" value="3"/>
</dbReference>
<gene>
    <name evidence="7" type="ORF">GCM10017083_45920</name>
</gene>
<feature type="domain" description="Plastocyanin-like" evidence="4">
    <location>
        <begin position="215"/>
        <end position="302"/>
    </location>
</feature>